<dbReference type="RefSeq" id="WP_049993576.1">
    <property type="nucleotide sequence ID" value="NZ_CP031310.1"/>
</dbReference>
<evidence type="ECO:0000256" key="3">
    <source>
        <dbReference type="ARBA" id="ARBA00022692"/>
    </source>
</evidence>
<keyword evidence="4 6" id="KW-1133">Transmembrane helix</keyword>
<feature type="domain" description="ABC-2 type transporter transmembrane" evidence="7">
    <location>
        <begin position="24"/>
        <end position="394"/>
    </location>
</feature>
<keyword evidence="3 6" id="KW-0812">Transmembrane</keyword>
<comment type="subcellular location">
    <subcellularLocation>
        <location evidence="1">Cell membrane</location>
        <topology evidence="1">Multi-pass membrane protein</topology>
    </subcellularLocation>
</comment>
<dbReference type="OrthoDB" id="101939at2157"/>
<keyword evidence="5 6" id="KW-0472">Membrane</keyword>
<evidence type="ECO:0000256" key="5">
    <source>
        <dbReference type="ARBA" id="ARBA00023136"/>
    </source>
</evidence>
<dbReference type="EMBL" id="CP031310">
    <property type="protein sequence ID" value="QCC50132.1"/>
    <property type="molecule type" value="Genomic_DNA"/>
</dbReference>
<dbReference type="KEGG" id="hsn:DV733_02320"/>
<dbReference type="PANTHER" id="PTHR30294:SF29">
    <property type="entry name" value="MULTIDRUG ABC TRANSPORTER PERMEASE YBHS-RELATED"/>
    <property type="match status" value="1"/>
</dbReference>
<dbReference type="GO" id="GO:0140359">
    <property type="term" value="F:ABC-type transporter activity"/>
    <property type="evidence" value="ECO:0007669"/>
    <property type="project" value="InterPro"/>
</dbReference>
<dbReference type="GO" id="GO:0005886">
    <property type="term" value="C:plasma membrane"/>
    <property type="evidence" value="ECO:0007669"/>
    <property type="project" value="UniProtKB-SubCell"/>
</dbReference>
<dbReference type="PANTHER" id="PTHR30294">
    <property type="entry name" value="MEMBRANE COMPONENT OF ABC TRANSPORTER YHHJ-RELATED"/>
    <property type="match status" value="1"/>
</dbReference>
<evidence type="ECO:0000256" key="1">
    <source>
        <dbReference type="ARBA" id="ARBA00004651"/>
    </source>
</evidence>
<evidence type="ECO:0000259" key="7">
    <source>
        <dbReference type="Pfam" id="PF12698"/>
    </source>
</evidence>
<dbReference type="InterPro" id="IPR051449">
    <property type="entry name" value="ABC-2_transporter_component"/>
</dbReference>
<keyword evidence="2" id="KW-1003">Cell membrane</keyword>
<dbReference type="GeneID" id="39846665"/>
<dbReference type="InterPro" id="IPR013525">
    <property type="entry name" value="ABC2_TM"/>
</dbReference>
<gene>
    <name evidence="8" type="ORF">DV733_02320</name>
</gene>
<protein>
    <submittedName>
        <fullName evidence="8">ABC transporter permease</fullName>
    </submittedName>
</protein>
<evidence type="ECO:0000256" key="4">
    <source>
        <dbReference type="ARBA" id="ARBA00022989"/>
    </source>
</evidence>
<name>A0A4D6HAQ9_9EURY</name>
<proteinExistence type="predicted"/>
<feature type="transmembrane region" description="Helical" evidence="6">
    <location>
        <begin position="320"/>
        <end position="339"/>
    </location>
</feature>
<accession>A0A4D6HAQ9</accession>
<keyword evidence="9" id="KW-1185">Reference proteome</keyword>
<sequence>MSDFLRLVRKEARELLRPRYVLPILFIPVLFVGMGAGFGGIQDQADQQASVGLVVNDSGQYADMLVETYEQQTNVTYRETDVSTDRAVRDTRKAGGSAVVVIPGNFSERVANASVPGRLEIYSLVDDVGLGGIIEAGKGSAPLSTANQAIAANVTGATPAQLEPVTSVERTYVKGVRMDRSPAVLSNTISSQFIFIPIAIVMVIIFSGQMVMNSMGIENENKTLETLLTMPVARRTIVAAKLVGSASVGLFGAGVLSVSLWYYQSSLSLGDGGAGLPETFALGPIDYVLIGAAVFFAIIAALAIALCLGIFAGDQQGAQVLVFPLAVLAGAPAMVSMFFDVTTLSLPLRAIVYAIPFSYPAMAPKQLMFGDSTLIVLGVAYEAVFAIAMVALAVKLFNSDRVVTGDAGRLSDIFSSLQR</sequence>
<evidence type="ECO:0000256" key="6">
    <source>
        <dbReference type="SAM" id="Phobius"/>
    </source>
</evidence>
<feature type="transmembrane region" description="Helical" evidence="6">
    <location>
        <begin position="374"/>
        <end position="394"/>
    </location>
</feature>
<feature type="transmembrane region" description="Helical" evidence="6">
    <location>
        <begin position="194"/>
        <end position="217"/>
    </location>
</feature>
<feature type="transmembrane region" description="Helical" evidence="6">
    <location>
        <begin position="287"/>
        <end position="313"/>
    </location>
</feature>
<evidence type="ECO:0000313" key="9">
    <source>
        <dbReference type="Proteomes" id="UP000296706"/>
    </source>
</evidence>
<organism evidence="8 9">
    <name type="scientific">Halapricum salinum</name>
    <dbReference type="NCBI Taxonomy" id="1457250"/>
    <lineage>
        <taxon>Archaea</taxon>
        <taxon>Methanobacteriati</taxon>
        <taxon>Methanobacteriota</taxon>
        <taxon>Stenosarchaea group</taxon>
        <taxon>Halobacteria</taxon>
        <taxon>Halobacteriales</taxon>
        <taxon>Haloarculaceae</taxon>
        <taxon>Halapricum</taxon>
    </lineage>
</organism>
<evidence type="ECO:0000313" key="8">
    <source>
        <dbReference type="EMBL" id="QCC50132.1"/>
    </source>
</evidence>
<feature type="transmembrane region" description="Helical" evidence="6">
    <location>
        <begin position="20"/>
        <end position="41"/>
    </location>
</feature>
<dbReference type="Pfam" id="PF12698">
    <property type="entry name" value="ABC2_membrane_3"/>
    <property type="match status" value="1"/>
</dbReference>
<evidence type="ECO:0000256" key="2">
    <source>
        <dbReference type="ARBA" id="ARBA00022475"/>
    </source>
</evidence>
<dbReference type="STRING" id="1457250.GCA_000755225_02762"/>
<reference evidence="8 9" key="1">
    <citation type="journal article" date="2019" name="Nat. Commun.">
        <title>A new type of DNA phosphorothioation-based antiviral system in archaea.</title>
        <authorList>
            <person name="Xiong L."/>
            <person name="Liu S."/>
            <person name="Chen S."/>
            <person name="Xiao Y."/>
            <person name="Zhu B."/>
            <person name="Gao Y."/>
            <person name="Zhang Y."/>
            <person name="Chen B."/>
            <person name="Luo J."/>
            <person name="Deng Z."/>
            <person name="Chen X."/>
            <person name="Wang L."/>
            <person name="Chen S."/>
        </authorList>
    </citation>
    <scope>NUCLEOTIDE SEQUENCE [LARGE SCALE GENOMIC DNA]</scope>
    <source>
        <strain evidence="8 9">CBA1105</strain>
    </source>
</reference>
<feature type="transmembrane region" description="Helical" evidence="6">
    <location>
        <begin position="238"/>
        <end position="263"/>
    </location>
</feature>
<dbReference type="AlphaFoldDB" id="A0A4D6HAQ9"/>
<dbReference type="Gene3D" id="3.40.1710.10">
    <property type="entry name" value="abc type-2 transporter like domain"/>
    <property type="match status" value="1"/>
</dbReference>
<dbReference type="Proteomes" id="UP000296706">
    <property type="component" value="Chromosome"/>
</dbReference>